<dbReference type="GO" id="GO:0003677">
    <property type="term" value="F:DNA binding"/>
    <property type="evidence" value="ECO:0007669"/>
    <property type="project" value="InterPro"/>
</dbReference>
<dbReference type="PROSITE" id="PS50943">
    <property type="entry name" value="HTH_CROC1"/>
    <property type="match status" value="1"/>
</dbReference>
<dbReference type="SMART" id="SM00530">
    <property type="entry name" value="HTH_XRE"/>
    <property type="match status" value="1"/>
</dbReference>
<dbReference type="InterPro" id="IPR001387">
    <property type="entry name" value="Cro/C1-type_HTH"/>
</dbReference>
<dbReference type="InterPro" id="IPR010982">
    <property type="entry name" value="Lambda_DNA-bd_dom_sf"/>
</dbReference>
<accession>A0A1B1AI45</accession>
<dbReference type="AlphaFoldDB" id="A0A1B1AI45"/>
<dbReference type="SUPFAM" id="SSF47413">
    <property type="entry name" value="lambda repressor-like DNA-binding domains"/>
    <property type="match status" value="1"/>
</dbReference>
<dbReference type="OrthoDB" id="7923537at2"/>
<protein>
    <recommendedName>
        <fullName evidence="1">HTH cro/C1-type domain-containing protein</fullName>
    </recommendedName>
</protein>
<dbReference type="Gene3D" id="1.10.260.40">
    <property type="entry name" value="lambda repressor-like DNA-binding domains"/>
    <property type="match status" value="1"/>
</dbReference>
<name>A0A1B1AI45_9PROT</name>
<evidence type="ECO:0000313" key="3">
    <source>
        <dbReference type="Proteomes" id="UP000092498"/>
    </source>
</evidence>
<evidence type="ECO:0000313" key="2">
    <source>
        <dbReference type="EMBL" id="ANP46234.1"/>
    </source>
</evidence>
<sequence length="134" mass="14838">MNDERAANAIDKKVGQRVRSRRLEIGMSQERLAEILGVTFQQVQKYEKGVNRIAVSRLFDIANALDMTPGRFFEGLTAAVPGGAENRTEYVADALATPEGAQLMALFATIKSQKVRRRVVDLVRTLAEDEAKDS</sequence>
<reference evidence="2 3" key="1">
    <citation type="submission" date="2015-11" db="EMBL/GenBank/DDBJ databases">
        <title>Whole-Genome Sequence of Candidatus Oderbacter manganicum from the National Park Lower Oder Valley, Germany.</title>
        <authorList>
            <person name="Braun B."/>
            <person name="Liere K."/>
            <person name="Szewzyk U."/>
        </authorList>
    </citation>
    <scope>NUCLEOTIDE SEQUENCE [LARGE SCALE GENOMIC DNA]</scope>
    <source>
        <strain evidence="2 3">OTSz_A_272</strain>
    </source>
</reference>
<dbReference type="Pfam" id="PF01381">
    <property type="entry name" value="HTH_3"/>
    <property type="match status" value="1"/>
</dbReference>
<proteinExistence type="predicted"/>
<dbReference type="InParanoid" id="A0A1B1AI45"/>
<organism evidence="2 3">
    <name type="scientific">Candidatus Viadribacter manganicus</name>
    <dbReference type="NCBI Taxonomy" id="1759059"/>
    <lineage>
        <taxon>Bacteria</taxon>
        <taxon>Pseudomonadati</taxon>
        <taxon>Pseudomonadota</taxon>
        <taxon>Alphaproteobacteria</taxon>
        <taxon>Hyphomonadales</taxon>
        <taxon>Hyphomonadaceae</taxon>
        <taxon>Candidatus Viadribacter</taxon>
    </lineage>
</organism>
<dbReference type="KEGG" id="cbot:ATE48_10050"/>
<evidence type="ECO:0000259" key="1">
    <source>
        <dbReference type="PROSITE" id="PS50943"/>
    </source>
</evidence>
<keyword evidence="3" id="KW-1185">Reference proteome</keyword>
<feature type="domain" description="HTH cro/C1-type" evidence="1">
    <location>
        <begin position="18"/>
        <end position="72"/>
    </location>
</feature>
<gene>
    <name evidence="2" type="ORF">ATE48_10050</name>
</gene>
<dbReference type="Proteomes" id="UP000092498">
    <property type="component" value="Chromosome"/>
</dbReference>
<dbReference type="STRING" id="1759059.ATE48_10050"/>
<dbReference type="EMBL" id="CP013244">
    <property type="protein sequence ID" value="ANP46234.1"/>
    <property type="molecule type" value="Genomic_DNA"/>
</dbReference>
<dbReference type="CDD" id="cd00093">
    <property type="entry name" value="HTH_XRE"/>
    <property type="match status" value="1"/>
</dbReference>
<dbReference type="RefSeq" id="WP_066770898.1">
    <property type="nucleotide sequence ID" value="NZ_CP013244.1"/>
</dbReference>